<dbReference type="SUPFAM" id="SSF51430">
    <property type="entry name" value="NAD(P)-linked oxidoreductase"/>
    <property type="match status" value="1"/>
</dbReference>
<dbReference type="PANTHER" id="PTHR42686:SF1">
    <property type="entry name" value="GH17980P-RELATED"/>
    <property type="match status" value="1"/>
</dbReference>
<keyword evidence="1" id="KW-0812">Transmembrane</keyword>
<dbReference type="AlphaFoldDB" id="A0A7S2HG55"/>
<dbReference type="Gene3D" id="3.20.20.100">
    <property type="entry name" value="NADP-dependent oxidoreductase domain"/>
    <property type="match status" value="1"/>
</dbReference>
<feature type="transmembrane region" description="Helical" evidence="1">
    <location>
        <begin position="29"/>
        <end position="49"/>
    </location>
</feature>
<dbReference type="PANTHER" id="PTHR42686">
    <property type="entry name" value="GH17980P-RELATED"/>
    <property type="match status" value="1"/>
</dbReference>
<feature type="domain" description="NADP-dependent oxidoreductase" evidence="2">
    <location>
        <begin position="75"/>
        <end position="338"/>
    </location>
</feature>
<organism evidence="3">
    <name type="scientific">Haptolina brevifila</name>
    <dbReference type="NCBI Taxonomy" id="156173"/>
    <lineage>
        <taxon>Eukaryota</taxon>
        <taxon>Haptista</taxon>
        <taxon>Haptophyta</taxon>
        <taxon>Prymnesiophyceae</taxon>
        <taxon>Prymnesiales</taxon>
        <taxon>Prymnesiaceae</taxon>
        <taxon>Haptolina</taxon>
    </lineage>
</organism>
<dbReference type="InterPro" id="IPR044479">
    <property type="entry name" value="LGALDH-like"/>
</dbReference>
<accession>A0A7S2HG55</accession>
<gene>
    <name evidence="3" type="ORF">CBRE1094_LOCUS26743</name>
</gene>
<name>A0A7S2HG55_9EUKA</name>
<dbReference type="Pfam" id="PF00248">
    <property type="entry name" value="Aldo_ket_red"/>
    <property type="match status" value="1"/>
</dbReference>
<dbReference type="EMBL" id="HBGU01049146">
    <property type="protein sequence ID" value="CAD9489324.1"/>
    <property type="molecule type" value="Transcribed_RNA"/>
</dbReference>
<evidence type="ECO:0000259" key="2">
    <source>
        <dbReference type="Pfam" id="PF00248"/>
    </source>
</evidence>
<dbReference type="CDD" id="cd19163">
    <property type="entry name" value="AKR_galDH"/>
    <property type="match status" value="1"/>
</dbReference>
<dbReference type="GO" id="GO:0010349">
    <property type="term" value="F:L-galactose dehydrogenase activity"/>
    <property type="evidence" value="ECO:0007669"/>
    <property type="project" value="InterPro"/>
</dbReference>
<reference evidence="3" key="1">
    <citation type="submission" date="2021-01" db="EMBL/GenBank/DDBJ databases">
        <authorList>
            <person name="Corre E."/>
            <person name="Pelletier E."/>
            <person name="Niang G."/>
            <person name="Scheremetjew M."/>
            <person name="Finn R."/>
            <person name="Kale V."/>
            <person name="Holt S."/>
            <person name="Cochrane G."/>
            <person name="Meng A."/>
            <person name="Brown T."/>
            <person name="Cohen L."/>
        </authorList>
    </citation>
    <scope>NUCLEOTIDE SEQUENCE</scope>
    <source>
        <strain evidence="3">UTEX LB 985</strain>
    </source>
</reference>
<dbReference type="InterPro" id="IPR023210">
    <property type="entry name" value="NADP_OxRdtase_dom"/>
</dbReference>
<keyword evidence="1" id="KW-1133">Transmembrane helix</keyword>
<evidence type="ECO:0000256" key="1">
    <source>
        <dbReference type="SAM" id="Phobius"/>
    </source>
</evidence>
<dbReference type="InterPro" id="IPR036812">
    <property type="entry name" value="NAD(P)_OxRdtase_dom_sf"/>
</dbReference>
<evidence type="ECO:0000313" key="3">
    <source>
        <dbReference type="EMBL" id="CAD9489324.1"/>
    </source>
</evidence>
<protein>
    <recommendedName>
        <fullName evidence="2">NADP-dependent oxidoreductase domain-containing protein</fullName>
    </recommendedName>
</protein>
<keyword evidence="1" id="KW-0472">Membrane</keyword>
<dbReference type="GO" id="GO:0005829">
    <property type="term" value="C:cytosol"/>
    <property type="evidence" value="ECO:0007669"/>
    <property type="project" value="TreeGrafter"/>
</dbReference>
<dbReference type="InterPro" id="IPR020471">
    <property type="entry name" value="AKR"/>
</dbReference>
<sequence length="396" mass="43515">MTELPGTFVAGFHDAETVRKMKYRNMPNYGLVSVISFGASGLGGMFTAGQGSGLANVKKAGNGDEEDVWFMDDSAEDKERARSIVVSCLKAGVNLIDTSHWYGQGRSERLLGHALAEVPRSAYFINSKIGRYDKDPLKMFDFSYEKTYQGGLDTLRRLKLDCIDALQVHDPEFAPSVEVILEQTLPALQRLKEEGKIRLIGMTGYPLGVQQEIITRSGVGIDSSLTYCHYSLNDTSLLSSGFMALCEQKKIGLINASPISMGLLSERDPPDWHPAKSETKALCKEAAKYCKAQGVDISKLALHFTLRNEQIASTLISSTSISRMMDNLRAAQGELLSAKEEDVLSHLQKSIFGPAGTQSWEGVELAAYWQTVGKALITERIYTPARKAQKRAALSD</sequence>
<proteinExistence type="predicted"/>